<dbReference type="Pfam" id="PF00005">
    <property type="entry name" value="ABC_tran"/>
    <property type="match status" value="1"/>
</dbReference>
<dbReference type="PANTHER" id="PTHR43297">
    <property type="entry name" value="OLIGOPEPTIDE TRANSPORT ATP-BINDING PROTEIN APPD"/>
    <property type="match status" value="1"/>
</dbReference>
<keyword evidence="10" id="KW-1185">Reference proteome</keyword>
<comment type="subcellular location">
    <subcellularLocation>
        <location evidence="1">Cell membrane</location>
        <topology evidence="1">Peripheral membrane protein</topology>
    </subcellularLocation>
</comment>
<reference evidence="9 10" key="1">
    <citation type="submission" date="2020-04" db="EMBL/GenBank/DDBJ databases">
        <title>MicrobeNet Type strains.</title>
        <authorList>
            <person name="Nicholson A.C."/>
        </authorList>
    </citation>
    <scope>NUCLEOTIDE SEQUENCE [LARGE SCALE GENOMIC DNA]</scope>
    <source>
        <strain evidence="9 10">DSM 45078</strain>
    </source>
</reference>
<evidence type="ECO:0000256" key="2">
    <source>
        <dbReference type="ARBA" id="ARBA00005417"/>
    </source>
</evidence>
<dbReference type="InterPro" id="IPR017871">
    <property type="entry name" value="ABC_transporter-like_CS"/>
</dbReference>
<keyword evidence="6 9" id="KW-0067">ATP-binding</keyword>
<dbReference type="Gene3D" id="3.40.50.300">
    <property type="entry name" value="P-loop containing nucleotide triphosphate hydrolases"/>
    <property type="match status" value="1"/>
</dbReference>
<dbReference type="GO" id="GO:0015833">
    <property type="term" value="P:peptide transport"/>
    <property type="evidence" value="ECO:0007669"/>
    <property type="project" value="InterPro"/>
</dbReference>
<evidence type="ECO:0000313" key="10">
    <source>
        <dbReference type="Proteomes" id="UP000565715"/>
    </source>
</evidence>
<keyword evidence="7" id="KW-0472">Membrane</keyword>
<dbReference type="PROSITE" id="PS50893">
    <property type="entry name" value="ABC_TRANSPORTER_2"/>
    <property type="match status" value="1"/>
</dbReference>
<name>A0A846XF65_9NOCA</name>
<dbReference type="FunFam" id="3.40.50.300:FF:000016">
    <property type="entry name" value="Oligopeptide ABC transporter ATP-binding component"/>
    <property type="match status" value="1"/>
</dbReference>
<dbReference type="Pfam" id="PF08352">
    <property type="entry name" value="oligo_HPY"/>
    <property type="match status" value="1"/>
</dbReference>
<dbReference type="RefSeq" id="WP_068040179.1">
    <property type="nucleotide sequence ID" value="NZ_JAAXOO010000002.1"/>
</dbReference>
<evidence type="ECO:0000256" key="3">
    <source>
        <dbReference type="ARBA" id="ARBA00022448"/>
    </source>
</evidence>
<evidence type="ECO:0000256" key="4">
    <source>
        <dbReference type="ARBA" id="ARBA00022475"/>
    </source>
</evidence>
<dbReference type="InterPro" id="IPR027417">
    <property type="entry name" value="P-loop_NTPase"/>
</dbReference>
<evidence type="ECO:0000256" key="5">
    <source>
        <dbReference type="ARBA" id="ARBA00022741"/>
    </source>
</evidence>
<dbReference type="GO" id="GO:0016887">
    <property type="term" value="F:ATP hydrolysis activity"/>
    <property type="evidence" value="ECO:0007669"/>
    <property type="project" value="InterPro"/>
</dbReference>
<dbReference type="GO" id="GO:0005886">
    <property type="term" value="C:plasma membrane"/>
    <property type="evidence" value="ECO:0007669"/>
    <property type="project" value="UniProtKB-SubCell"/>
</dbReference>
<keyword evidence="3" id="KW-0813">Transport</keyword>
<comment type="similarity">
    <text evidence="2">Belongs to the ABC transporter superfamily.</text>
</comment>
<dbReference type="InterPro" id="IPR003439">
    <property type="entry name" value="ABC_transporter-like_ATP-bd"/>
</dbReference>
<protein>
    <submittedName>
        <fullName evidence="9">ABC transporter ATP-binding protein</fullName>
    </submittedName>
</protein>
<dbReference type="CDD" id="cd03257">
    <property type="entry name" value="ABC_NikE_OppD_transporters"/>
    <property type="match status" value="1"/>
</dbReference>
<dbReference type="InterPro" id="IPR013563">
    <property type="entry name" value="Oligopep_ABC_C"/>
</dbReference>
<accession>A0A846XF65</accession>
<gene>
    <name evidence="9" type="ORF">HGA13_09300</name>
</gene>
<dbReference type="GO" id="GO:0005524">
    <property type="term" value="F:ATP binding"/>
    <property type="evidence" value="ECO:0007669"/>
    <property type="project" value="UniProtKB-KW"/>
</dbReference>
<comment type="caution">
    <text evidence="9">The sequence shown here is derived from an EMBL/GenBank/DDBJ whole genome shotgun (WGS) entry which is preliminary data.</text>
</comment>
<evidence type="ECO:0000313" key="9">
    <source>
        <dbReference type="EMBL" id="NKY33263.1"/>
    </source>
</evidence>
<feature type="domain" description="ABC transporter" evidence="8">
    <location>
        <begin position="7"/>
        <end position="256"/>
    </location>
</feature>
<evidence type="ECO:0000256" key="6">
    <source>
        <dbReference type="ARBA" id="ARBA00022840"/>
    </source>
</evidence>
<dbReference type="AlphaFoldDB" id="A0A846XF65"/>
<keyword evidence="5" id="KW-0547">Nucleotide-binding</keyword>
<dbReference type="InterPro" id="IPR050388">
    <property type="entry name" value="ABC_Ni/Peptide_Import"/>
</dbReference>
<dbReference type="PROSITE" id="PS00211">
    <property type="entry name" value="ABC_TRANSPORTER_1"/>
    <property type="match status" value="1"/>
</dbReference>
<dbReference type="SMART" id="SM00382">
    <property type="entry name" value="AAA"/>
    <property type="match status" value="1"/>
</dbReference>
<dbReference type="NCBIfam" id="TIGR01727">
    <property type="entry name" value="oligo_HPY"/>
    <property type="match status" value="1"/>
</dbReference>
<dbReference type="InterPro" id="IPR003593">
    <property type="entry name" value="AAA+_ATPase"/>
</dbReference>
<organism evidence="9 10">
    <name type="scientific">Nocardia speluncae</name>
    <dbReference type="NCBI Taxonomy" id="419477"/>
    <lineage>
        <taxon>Bacteria</taxon>
        <taxon>Bacillati</taxon>
        <taxon>Actinomycetota</taxon>
        <taxon>Actinomycetes</taxon>
        <taxon>Mycobacteriales</taxon>
        <taxon>Nocardiaceae</taxon>
        <taxon>Nocardia</taxon>
    </lineage>
</organism>
<dbReference type="SUPFAM" id="SSF52540">
    <property type="entry name" value="P-loop containing nucleoside triphosphate hydrolases"/>
    <property type="match status" value="1"/>
</dbReference>
<evidence type="ECO:0000256" key="1">
    <source>
        <dbReference type="ARBA" id="ARBA00004202"/>
    </source>
</evidence>
<sequence>MSAQPNLQVRNLHTYIRTERGVVRAVDDVSFDVDRAQALGVVGESGSGKSVMARAIMGLLPPRAGCSGEVIFRGSNILALSAKEKLDIWGKQIAMVFQDPGRSLNPVVRIDRQLTEGMRKHLGTSRSEARTRALELLREVGVPDPERRLRNYPHEMSGGMRQRVMIAIALACEPDLLIADEPTTALDVTIQRQILDLLRRVQRDRGMSLMLISHDLSVVAGRTDRVSVMYAGRLAESGATRKVFAAPRHRYTRALMAATPTIEHQRYAPLRLIGGTLPDPAAPPPGCRFAPRCTHVGEGCREAPGPALTEISAGHSVACAHPAPESVTDRSDSGGDIHGG</sequence>
<dbReference type="PANTHER" id="PTHR43297:SF2">
    <property type="entry name" value="DIPEPTIDE TRANSPORT ATP-BINDING PROTEIN DPPD"/>
    <property type="match status" value="1"/>
</dbReference>
<evidence type="ECO:0000259" key="8">
    <source>
        <dbReference type="PROSITE" id="PS50893"/>
    </source>
</evidence>
<dbReference type="Proteomes" id="UP000565715">
    <property type="component" value="Unassembled WGS sequence"/>
</dbReference>
<dbReference type="EMBL" id="JAAXOO010000002">
    <property type="protein sequence ID" value="NKY33263.1"/>
    <property type="molecule type" value="Genomic_DNA"/>
</dbReference>
<evidence type="ECO:0000256" key="7">
    <source>
        <dbReference type="ARBA" id="ARBA00023136"/>
    </source>
</evidence>
<keyword evidence="4" id="KW-1003">Cell membrane</keyword>
<proteinExistence type="inferred from homology"/>